<name>R7ZL93_9BACT</name>
<comment type="caution">
    <text evidence="1">The sequence shown here is derived from an EMBL/GenBank/DDBJ whole genome shotgun (WGS) entry which is preliminary data.</text>
</comment>
<proteinExistence type="predicted"/>
<evidence type="ECO:0000313" key="1">
    <source>
        <dbReference type="EMBL" id="EON74842.1"/>
    </source>
</evidence>
<organism evidence="1 2">
    <name type="scientific">Lunatimonas lonarensis</name>
    <dbReference type="NCBI Taxonomy" id="1232681"/>
    <lineage>
        <taxon>Bacteria</taxon>
        <taxon>Pseudomonadati</taxon>
        <taxon>Bacteroidota</taxon>
        <taxon>Cytophagia</taxon>
        <taxon>Cytophagales</taxon>
        <taxon>Cyclobacteriaceae</taxon>
    </lineage>
</organism>
<dbReference type="Proteomes" id="UP000013909">
    <property type="component" value="Unassembled WGS sequence"/>
</dbReference>
<gene>
    <name evidence="1" type="ORF">ADIS_4674</name>
</gene>
<protein>
    <submittedName>
        <fullName evidence="1">Uncharacterized protein</fullName>
    </submittedName>
</protein>
<sequence>MLSILQTASNDGLYVLQGIFLVKTFQVLVCGHKRNYTN</sequence>
<keyword evidence="2" id="KW-1185">Reference proteome</keyword>
<dbReference type="AlphaFoldDB" id="R7ZL93"/>
<reference evidence="1 2" key="1">
    <citation type="submission" date="2013-02" db="EMBL/GenBank/DDBJ databases">
        <title>A novel strain isolated from Lonar lake, Maharashtra, India.</title>
        <authorList>
            <person name="Singh A."/>
        </authorList>
    </citation>
    <scope>NUCLEOTIDE SEQUENCE [LARGE SCALE GENOMIC DNA]</scope>
    <source>
        <strain evidence="1 2">AK24</strain>
    </source>
</reference>
<accession>R7ZL93</accession>
<dbReference type="EMBL" id="AQHR01000116">
    <property type="protein sequence ID" value="EON74842.1"/>
    <property type="molecule type" value="Genomic_DNA"/>
</dbReference>
<evidence type="ECO:0000313" key="2">
    <source>
        <dbReference type="Proteomes" id="UP000013909"/>
    </source>
</evidence>